<organism evidence="2 3">
    <name type="scientific">Portunus trituberculatus</name>
    <name type="common">Swimming crab</name>
    <name type="synonym">Neptunus trituberculatus</name>
    <dbReference type="NCBI Taxonomy" id="210409"/>
    <lineage>
        <taxon>Eukaryota</taxon>
        <taxon>Metazoa</taxon>
        <taxon>Ecdysozoa</taxon>
        <taxon>Arthropoda</taxon>
        <taxon>Crustacea</taxon>
        <taxon>Multicrustacea</taxon>
        <taxon>Malacostraca</taxon>
        <taxon>Eumalacostraca</taxon>
        <taxon>Eucarida</taxon>
        <taxon>Decapoda</taxon>
        <taxon>Pleocyemata</taxon>
        <taxon>Brachyura</taxon>
        <taxon>Eubrachyura</taxon>
        <taxon>Portunoidea</taxon>
        <taxon>Portunidae</taxon>
        <taxon>Portuninae</taxon>
        <taxon>Portunus</taxon>
    </lineage>
</organism>
<name>A0A5B7E5V2_PORTR</name>
<feature type="region of interest" description="Disordered" evidence="1">
    <location>
        <begin position="74"/>
        <end position="101"/>
    </location>
</feature>
<sequence length="165" mass="17627">MGQREKVGGRNGKKKAGKETGGRATANTDSPISPPTSLSLPPSLPRLTRYYTAKNRKSTTGVKLAFSGRGKITIIPGPPVSSPPRLATPDRTRQQVARGSDSRCVRCSRRGNLADRAGGRWLTGDESAIHEVERDVVVEGTGGYKVIDSSLSPCRTDCFVMCNVA</sequence>
<dbReference type="Proteomes" id="UP000324222">
    <property type="component" value="Unassembled WGS sequence"/>
</dbReference>
<evidence type="ECO:0000256" key="1">
    <source>
        <dbReference type="SAM" id="MobiDB-lite"/>
    </source>
</evidence>
<keyword evidence="3" id="KW-1185">Reference proteome</keyword>
<feature type="region of interest" description="Disordered" evidence="1">
    <location>
        <begin position="1"/>
        <end position="45"/>
    </location>
</feature>
<accession>A0A5B7E5V2</accession>
<evidence type="ECO:0000313" key="2">
    <source>
        <dbReference type="EMBL" id="MPC28789.1"/>
    </source>
</evidence>
<comment type="caution">
    <text evidence="2">The sequence shown here is derived from an EMBL/GenBank/DDBJ whole genome shotgun (WGS) entry which is preliminary data.</text>
</comment>
<proteinExistence type="predicted"/>
<dbReference type="AlphaFoldDB" id="A0A5B7E5V2"/>
<protein>
    <submittedName>
        <fullName evidence="2">Uncharacterized protein</fullName>
    </submittedName>
</protein>
<reference evidence="2 3" key="1">
    <citation type="submission" date="2019-05" db="EMBL/GenBank/DDBJ databases">
        <title>Another draft genome of Portunus trituberculatus and its Hox gene families provides insights of decapod evolution.</title>
        <authorList>
            <person name="Jeong J.-H."/>
            <person name="Song I."/>
            <person name="Kim S."/>
            <person name="Choi T."/>
            <person name="Kim D."/>
            <person name="Ryu S."/>
            <person name="Kim W."/>
        </authorList>
    </citation>
    <scope>NUCLEOTIDE SEQUENCE [LARGE SCALE GENOMIC DNA]</scope>
    <source>
        <tissue evidence="2">Muscle</tissue>
    </source>
</reference>
<evidence type="ECO:0000313" key="3">
    <source>
        <dbReference type="Proteomes" id="UP000324222"/>
    </source>
</evidence>
<gene>
    <name evidence="2" type="ORF">E2C01_022000</name>
</gene>
<feature type="compositionally biased region" description="Low complexity" evidence="1">
    <location>
        <begin position="35"/>
        <end position="45"/>
    </location>
</feature>
<dbReference type="EMBL" id="VSRR010001965">
    <property type="protein sequence ID" value="MPC28789.1"/>
    <property type="molecule type" value="Genomic_DNA"/>
</dbReference>